<dbReference type="OrthoDB" id="5643754at2"/>
<accession>A0A378JY77</accession>
<feature type="signal peptide" evidence="1">
    <location>
        <begin position="1"/>
        <end position="23"/>
    </location>
</feature>
<name>A0A378JY77_9GAMM</name>
<evidence type="ECO:0000313" key="5">
    <source>
        <dbReference type="Proteomes" id="UP000254040"/>
    </source>
</evidence>
<sequence length="152" mass="17682">MLSKFALHCALLFTLISSISSYSSNNHLSDTAVTQWTEHVLMESLTASYQDTQADIEQVQKYYSHAAWEPMNLFFDKELQAIKTHKLTVHPKPINKPTVTQENNCQFKSCWRVNQSYNLPELHLNIDFSLLIIRSNTTQYLIQSLNMKVEHY</sequence>
<dbReference type="AlphaFoldDB" id="A0A378JY77"/>
<keyword evidence="1" id="KW-0732">Signal</keyword>
<organism evidence="3 5">
    <name type="scientific">Legionella moravica</name>
    <dbReference type="NCBI Taxonomy" id="39962"/>
    <lineage>
        <taxon>Bacteria</taxon>
        <taxon>Pseudomonadati</taxon>
        <taxon>Pseudomonadota</taxon>
        <taxon>Gammaproteobacteria</taxon>
        <taxon>Legionellales</taxon>
        <taxon>Legionellaceae</taxon>
        <taxon>Legionella</taxon>
    </lineage>
</organism>
<proteinExistence type="predicted"/>
<feature type="chain" id="PRO_5016796418" evidence="1">
    <location>
        <begin position="24"/>
        <end position="152"/>
    </location>
</feature>
<evidence type="ECO:0000313" key="4">
    <source>
        <dbReference type="Proteomes" id="UP000054985"/>
    </source>
</evidence>
<keyword evidence="4" id="KW-1185">Reference proteome</keyword>
<dbReference type="Proteomes" id="UP000054985">
    <property type="component" value="Unassembled WGS sequence"/>
</dbReference>
<evidence type="ECO:0000256" key="1">
    <source>
        <dbReference type="SAM" id="SignalP"/>
    </source>
</evidence>
<reference evidence="3 5" key="2">
    <citation type="submission" date="2018-06" db="EMBL/GenBank/DDBJ databases">
        <authorList>
            <consortium name="Pathogen Informatics"/>
            <person name="Doyle S."/>
        </authorList>
    </citation>
    <scope>NUCLEOTIDE SEQUENCE [LARGE SCALE GENOMIC DNA]</scope>
    <source>
        <strain evidence="3 5">NCTC12239</strain>
    </source>
</reference>
<reference evidence="2 4" key="1">
    <citation type="submission" date="2015-11" db="EMBL/GenBank/DDBJ databases">
        <title>Genomic analysis of 38 Legionella species identifies large and diverse effector repertoires.</title>
        <authorList>
            <person name="Burstein D."/>
            <person name="Amaro F."/>
            <person name="Zusman T."/>
            <person name="Lifshitz Z."/>
            <person name="Cohen O."/>
            <person name="Gilbert J.A."/>
            <person name="Pupko T."/>
            <person name="Shuman H.A."/>
            <person name="Segal G."/>
        </authorList>
    </citation>
    <scope>NUCLEOTIDE SEQUENCE [LARGE SCALE GENOMIC DNA]</scope>
    <source>
        <strain evidence="2 4">ATCC 43877</strain>
    </source>
</reference>
<evidence type="ECO:0000313" key="3">
    <source>
        <dbReference type="EMBL" id="STX63514.1"/>
    </source>
</evidence>
<dbReference type="RefSeq" id="WP_035922214.1">
    <property type="nucleotide sequence ID" value="NZ_CAAAJG010000049.1"/>
</dbReference>
<dbReference type="Proteomes" id="UP000254040">
    <property type="component" value="Unassembled WGS sequence"/>
</dbReference>
<gene>
    <name evidence="2" type="ORF">Lmor_3044</name>
    <name evidence="3" type="ORF">NCTC12239_02459</name>
</gene>
<evidence type="ECO:0000313" key="2">
    <source>
        <dbReference type="EMBL" id="KTD30937.1"/>
    </source>
</evidence>
<dbReference type="EMBL" id="UGOG01000001">
    <property type="protein sequence ID" value="STX63514.1"/>
    <property type="molecule type" value="Genomic_DNA"/>
</dbReference>
<dbReference type="EMBL" id="LNYN01000042">
    <property type="protein sequence ID" value="KTD30937.1"/>
    <property type="molecule type" value="Genomic_DNA"/>
</dbReference>
<protein>
    <submittedName>
        <fullName evidence="3">Macrophage killing protein with similarity to conjugation protein</fullName>
    </submittedName>
</protein>